<keyword evidence="5" id="KW-1185">Reference proteome</keyword>
<feature type="compositionally biased region" description="Acidic residues" evidence="2">
    <location>
        <begin position="330"/>
        <end position="341"/>
    </location>
</feature>
<proteinExistence type="inferred from homology"/>
<comment type="similarity">
    <text evidence="1">Belongs to the alkB family.</text>
</comment>
<dbReference type="PANTHER" id="PTHR31447">
    <property type="entry name" value="HYDROXYPROLINE-RICH GLYCOPROTEIN FAMILY PROTEIN-RELATED"/>
    <property type="match status" value="1"/>
</dbReference>
<feature type="region of interest" description="Disordered" evidence="2">
    <location>
        <begin position="57"/>
        <end position="101"/>
    </location>
</feature>
<gene>
    <name evidence="4" type="ORF">MTR67_008027</name>
</gene>
<organism evidence="4 5">
    <name type="scientific">Solanum verrucosum</name>
    <dbReference type="NCBI Taxonomy" id="315347"/>
    <lineage>
        <taxon>Eukaryota</taxon>
        <taxon>Viridiplantae</taxon>
        <taxon>Streptophyta</taxon>
        <taxon>Embryophyta</taxon>
        <taxon>Tracheophyta</taxon>
        <taxon>Spermatophyta</taxon>
        <taxon>Magnoliopsida</taxon>
        <taxon>eudicotyledons</taxon>
        <taxon>Gunneridae</taxon>
        <taxon>Pentapetalae</taxon>
        <taxon>asterids</taxon>
        <taxon>lamiids</taxon>
        <taxon>Solanales</taxon>
        <taxon>Solanaceae</taxon>
        <taxon>Solanoideae</taxon>
        <taxon>Solaneae</taxon>
        <taxon>Solanum</taxon>
    </lineage>
</organism>
<dbReference type="GO" id="GO:0006402">
    <property type="term" value="P:mRNA catabolic process"/>
    <property type="evidence" value="ECO:0007669"/>
    <property type="project" value="InterPro"/>
</dbReference>
<dbReference type="InterPro" id="IPR027450">
    <property type="entry name" value="AlkB-like"/>
</dbReference>
<reference evidence="4" key="1">
    <citation type="submission" date="2023-08" db="EMBL/GenBank/DDBJ databases">
        <title>A de novo genome assembly of Solanum verrucosum Schlechtendal, a Mexican diploid species geographically isolated from the other diploid A-genome species in potato relatives.</title>
        <authorList>
            <person name="Hosaka K."/>
        </authorList>
    </citation>
    <scope>NUCLEOTIDE SEQUENCE</scope>
    <source>
        <tissue evidence="4">Young leaves</tissue>
    </source>
</reference>
<protein>
    <recommendedName>
        <fullName evidence="3">Alpha-ketoglutarate-dependent dioxygenase AlkB-like domain-containing protein</fullName>
    </recommendedName>
</protein>
<dbReference type="Gene3D" id="2.60.120.590">
    <property type="entry name" value="Alpha-ketoglutarate-dependent dioxygenase AlkB-like"/>
    <property type="match status" value="1"/>
</dbReference>
<accession>A0AAF0Q1D1</accession>
<dbReference type="SUPFAM" id="SSF51197">
    <property type="entry name" value="Clavaminate synthase-like"/>
    <property type="match status" value="1"/>
</dbReference>
<evidence type="ECO:0000256" key="2">
    <source>
        <dbReference type="SAM" id="MobiDB-lite"/>
    </source>
</evidence>
<dbReference type="GO" id="GO:0032451">
    <property type="term" value="F:demethylase activity"/>
    <property type="evidence" value="ECO:0007669"/>
    <property type="project" value="InterPro"/>
</dbReference>
<evidence type="ECO:0000313" key="4">
    <source>
        <dbReference type="EMBL" id="WMV14642.1"/>
    </source>
</evidence>
<dbReference type="AlphaFoldDB" id="A0AAF0Q1D1"/>
<dbReference type="Pfam" id="PF13532">
    <property type="entry name" value="2OG-FeII_Oxy_2"/>
    <property type="match status" value="1"/>
</dbReference>
<evidence type="ECO:0000313" key="5">
    <source>
        <dbReference type="Proteomes" id="UP001234989"/>
    </source>
</evidence>
<dbReference type="InterPro" id="IPR044842">
    <property type="entry name" value="ALKBH9B/ALKBH10B-like"/>
</dbReference>
<name>A0AAF0Q1D1_SOLVR</name>
<feature type="domain" description="Alpha-ketoglutarate-dependent dioxygenase AlkB-like" evidence="3">
    <location>
        <begin position="415"/>
        <end position="582"/>
    </location>
</feature>
<dbReference type="EMBL" id="CP133613">
    <property type="protein sequence ID" value="WMV14642.1"/>
    <property type="molecule type" value="Genomic_DNA"/>
</dbReference>
<dbReference type="InterPro" id="IPR037151">
    <property type="entry name" value="AlkB-like_sf"/>
</dbReference>
<feature type="region of interest" description="Disordered" evidence="2">
    <location>
        <begin position="330"/>
        <end position="371"/>
    </location>
</feature>
<sequence length="650" mass="72339">MVDHHHRSSKTDRFLLDYSADELRIAGEFLSNWFPFLSLDFCSSCTHTLSRRRRFEPQQGHWRHYKPAASPGPRGTNRGGPALKQRDPVGTASRVRKATPGNHEAVGDAEQLNQHENFTVLTPELPDSIGCNGSLDNCYSNSHGSWQDCAVLNGTADTNSLGSWKDGAVVQEPFDEALACRNKSDSYVGGADRSLVSLKGYADLNDTADTNSLGSWKDGADVHEPFDEALAPRNKSDSYVGVADRSLGSWKDCADLNDTVDTNSLGSWKDSADVQEPFDEALAPRNKSANYLGGADHSSRPVKEASRSKTFRSSRPAAIWRMKMPLADMSQEDELDAEEISESSIRSSQLRNGNSVNKEETSVQGAKPKMELSREHREHIRFCNVKRKKDFICLERVNGKIVNILDGLELHTDVFSMAEQNRIVKFVEKLEEMGKSGQLKERTYTAPQKWMRGEGRVTIQFGCCYNYATDKNVNSPGILKSETVDPLPDLLKNMIRRLVRWHVLPPDCVPDSCIVNIYDVGDCIPPHIDSHDFVRPFCTVSFLSECNIVFGSNLKTVGPGDFAGAIAIPLPMGSVLVLNGNGADVAKYCVLTVPTKRISITFRRMNESRRPIGCAPEQDLLGLQPLSHEADRYEKSKTYKPWHSKQLTRT</sequence>
<dbReference type="GO" id="GO:0003729">
    <property type="term" value="F:mRNA binding"/>
    <property type="evidence" value="ECO:0007669"/>
    <property type="project" value="InterPro"/>
</dbReference>
<evidence type="ECO:0000259" key="3">
    <source>
        <dbReference type="Pfam" id="PF13532"/>
    </source>
</evidence>
<evidence type="ECO:0000256" key="1">
    <source>
        <dbReference type="ARBA" id="ARBA00007879"/>
    </source>
</evidence>
<feature type="compositionally biased region" description="Basic and acidic residues" evidence="2">
    <location>
        <begin position="297"/>
        <end position="307"/>
    </location>
</feature>
<dbReference type="Proteomes" id="UP001234989">
    <property type="component" value="Chromosome 2"/>
</dbReference>
<dbReference type="PANTHER" id="PTHR31447:SF5">
    <property type="entry name" value="FE2OG DIOXYGENASE DOMAIN-CONTAINING PROTEIN"/>
    <property type="match status" value="1"/>
</dbReference>
<feature type="region of interest" description="Disordered" evidence="2">
    <location>
        <begin position="284"/>
        <end position="310"/>
    </location>
</feature>